<dbReference type="GO" id="GO:0044877">
    <property type="term" value="F:protein-containing complex binding"/>
    <property type="evidence" value="ECO:0007669"/>
    <property type="project" value="TreeGrafter"/>
</dbReference>
<dbReference type="PANTHER" id="PTHR12126">
    <property type="entry name" value="NADH-UBIQUINONE OXIDOREDUCTASE 39 KDA SUBUNIT-RELATED"/>
    <property type="match status" value="1"/>
</dbReference>
<dbReference type="PANTHER" id="PTHR12126:SF16">
    <property type="entry name" value="MIOREX COMPLEX COMPONENT 2"/>
    <property type="match status" value="1"/>
</dbReference>
<dbReference type="OrthoDB" id="276721at2759"/>
<sequence>MAQAAKKKLVVCGGNGFLGSRICRAAAHRGWQVTSISRSGDPNWSSVSSSPNPPPWSKDVSWQKGDIMDPSSYTSHLEKADAVIHSMGILFEADYKGVVSGKESPWSGLQRAFSSTKAGTQNPLERKEGEPLRPQEKDGQLTYEVMNRDTAVSLAKEASGRSVPTFLYISAAAGTPILPYRYISTKREAESIISTTFPKMRSIFIRAPFMYDASRAFTMPIAVAGGVASMVNGMVGGRLTWLMGAGGIKPLKADLVGEAVVEALEDETVHGPVEVKEIETLGMRAWRKNML</sequence>
<protein>
    <submittedName>
        <fullName evidence="3">NAD dependent epimerase/dehydratase family protein</fullName>
    </submittedName>
</protein>
<keyword evidence="4" id="KW-1185">Reference proteome</keyword>
<feature type="compositionally biased region" description="Basic and acidic residues" evidence="1">
    <location>
        <begin position="124"/>
        <end position="136"/>
    </location>
</feature>
<feature type="domain" description="NAD-dependent epimerase/dehydratase" evidence="2">
    <location>
        <begin position="10"/>
        <end position="86"/>
    </location>
</feature>
<proteinExistence type="predicted"/>
<dbReference type="GO" id="GO:0005739">
    <property type="term" value="C:mitochondrion"/>
    <property type="evidence" value="ECO:0007669"/>
    <property type="project" value="TreeGrafter"/>
</dbReference>
<feature type="compositionally biased region" description="Polar residues" evidence="1">
    <location>
        <begin position="114"/>
        <end position="123"/>
    </location>
</feature>
<reference evidence="3 4" key="1">
    <citation type="submission" date="2016-07" db="EMBL/GenBank/DDBJ databases">
        <title>Pervasive Adenine N6-methylation of Active Genes in Fungi.</title>
        <authorList>
            <consortium name="DOE Joint Genome Institute"/>
            <person name="Mondo S.J."/>
            <person name="Dannebaum R.O."/>
            <person name="Kuo R.C."/>
            <person name="Labutti K."/>
            <person name="Haridas S."/>
            <person name="Kuo A."/>
            <person name="Salamov A."/>
            <person name="Ahrendt S.R."/>
            <person name="Lipzen A."/>
            <person name="Sullivan W."/>
            <person name="Andreopoulos W.B."/>
            <person name="Clum A."/>
            <person name="Lindquist E."/>
            <person name="Daum C."/>
            <person name="Ramamoorthy G.K."/>
            <person name="Gryganskyi A."/>
            <person name="Culley D."/>
            <person name="Magnuson J.K."/>
            <person name="James T.Y."/>
            <person name="O'Malley M.A."/>
            <person name="Stajich J.E."/>
            <person name="Spatafora J.W."/>
            <person name="Visel A."/>
            <person name="Grigoriev I.V."/>
        </authorList>
    </citation>
    <scope>NUCLEOTIDE SEQUENCE [LARGE SCALE GENOMIC DNA]</scope>
    <source>
        <strain evidence="3 4">CBS 115471</strain>
    </source>
</reference>
<accession>A0A1Y2A4A3</accession>
<evidence type="ECO:0000259" key="2">
    <source>
        <dbReference type="Pfam" id="PF01370"/>
    </source>
</evidence>
<organism evidence="3 4">
    <name type="scientific">Clohesyomyces aquaticus</name>
    <dbReference type="NCBI Taxonomy" id="1231657"/>
    <lineage>
        <taxon>Eukaryota</taxon>
        <taxon>Fungi</taxon>
        <taxon>Dikarya</taxon>
        <taxon>Ascomycota</taxon>
        <taxon>Pezizomycotina</taxon>
        <taxon>Dothideomycetes</taxon>
        <taxon>Pleosporomycetidae</taxon>
        <taxon>Pleosporales</taxon>
        <taxon>Lindgomycetaceae</taxon>
        <taxon>Clohesyomyces</taxon>
    </lineage>
</organism>
<name>A0A1Y2A4A3_9PLEO</name>
<evidence type="ECO:0000313" key="4">
    <source>
        <dbReference type="Proteomes" id="UP000193144"/>
    </source>
</evidence>
<dbReference type="InterPro" id="IPR036291">
    <property type="entry name" value="NAD(P)-bd_dom_sf"/>
</dbReference>
<comment type="caution">
    <text evidence="3">The sequence shown here is derived from an EMBL/GenBank/DDBJ whole genome shotgun (WGS) entry which is preliminary data.</text>
</comment>
<feature type="region of interest" description="Disordered" evidence="1">
    <location>
        <begin position="114"/>
        <end position="136"/>
    </location>
</feature>
<dbReference type="STRING" id="1231657.A0A1Y2A4A3"/>
<dbReference type="Pfam" id="PF01370">
    <property type="entry name" value="Epimerase"/>
    <property type="match status" value="1"/>
</dbReference>
<gene>
    <name evidence="3" type="ORF">BCR34DRAFT_555894</name>
</gene>
<dbReference type="AlphaFoldDB" id="A0A1Y2A4A3"/>
<evidence type="ECO:0000313" key="3">
    <source>
        <dbReference type="EMBL" id="ORY17346.1"/>
    </source>
</evidence>
<dbReference type="SUPFAM" id="SSF51735">
    <property type="entry name" value="NAD(P)-binding Rossmann-fold domains"/>
    <property type="match status" value="1"/>
</dbReference>
<evidence type="ECO:0000256" key="1">
    <source>
        <dbReference type="SAM" id="MobiDB-lite"/>
    </source>
</evidence>
<dbReference type="Proteomes" id="UP000193144">
    <property type="component" value="Unassembled WGS sequence"/>
</dbReference>
<feature type="region of interest" description="Disordered" evidence="1">
    <location>
        <begin position="35"/>
        <end position="59"/>
    </location>
</feature>
<dbReference type="InterPro" id="IPR001509">
    <property type="entry name" value="Epimerase_deHydtase"/>
</dbReference>
<dbReference type="Gene3D" id="3.40.50.720">
    <property type="entry name" value="NAD(P)-binding Rossmann-like Domain"/>
    <property type="match status" value="1"/>
</dbReference>
<dbReference type="EMBL" id="MCFA01000013">
    <property type="protein sequence ID" value="ORY17346.1"/>
    <property type="molecule type" value="Genomic_DNA"/>
</dbReference>
<dbReference type="InterPro" id="IPR051207">
    <property type="entry name" value="ComplexI_NDUFA9_subunit"/>
</dbReference>